<evidence type="ECO:0000313" key="2">
    <source>
        <dbReference type="Proteomes" id="UP000006860"/>
    </source>
</evidence>
<dbReference type="KEGG" id="pbs:Plabr_1511"/>
<dbReference type="eggNOG" id="COG0006">
    <property type="taxonomic scope" value="Bacteria"/>
</dbReference>
<keyword evidence="2" id="KW-1185">Reference proteome</keyword>
<reference evidence="2" key="1">
    <citation type="submission" date="2011-02" db="EMBL/GenBank/DDBJ databases">
        <title>The complete genome of Planctomyces brasiliensis DSM 5305.</title>
        <authorList>
            <person name="Lucas S."/>
            <person name="Copeland A."/>
            <person name="Lapidus A."/>
            <person name="Bruce D."/>
            <person name="Goodwin L."/>
            <person name="Pitluck S."/>
            <person name="Kyrpides N."/>
            <person name="Mavromatis K."/>
            <person name="Pagani I."/>
            <person name="Ivanova N."/>
            <person name="Ovchinnikova G."/>
            <person name="Lu M."/>
            <person name="Detter J.C."/>
            <person name="Han C."/>
            <person name="Land M."/>
            <person name="Hauser L."/>
            <person name="Markowitz V."/>
            <person name="Cheng J.-F."/>
            <person name="Hugenholtz P."/>
            <person name="Woyke T."/>
            <person name="Wu D."/>
            <person name="Tindall B."/>
            <person name="Pomrenke H.G."/>
            <person name="Brambilla E."/>
            <person name="Klenk H.-P."/>
            <person name="Eisen J.A."/>
        </authorList>
    </citation>
    <scope>NUCLEOTIDE SEQUENCE [LARGE SCALE GENOMIC DNA]</scope>
    <source>
        <strain evidence="2">ATCC 49424 / DSM 5305 / JCM 21570 / NBRC 103401 / IFAM 1448</strain>
    </source>
</reference>
<dbReference type="HOGENOM" id="CLU_703753_0_0_0"/>
<dbReference type="Proteomes" id="UP000006860">
    <property type="component" value="Chromosome"/>
</dbReference>
<gene>
    <name evidence="1" type="ordered locus">Plabr_1511</name>
</gene>
<dbReference type="AlphaFoldDB" id="F0SRJ9"/>
<evidence type="ECO:0008006" key="3">
    <source>
        <dbReference type="Google" id="ProtNLM"/>
    </source>
</evidence>
<name>F0SRJ9_RUBBR</name>
<accession>F0SRJ9</accession>
<proteinExistence type="predicted"/>
<sequence>MEPSPLPSFNFPAPVEWNRTRYEQVEKRQAAMEAVLKELGYEGILLLAPENLCWFSAGGDPREQGSYEIPQAALYVGSGRRVVLCADDLAPGLFSAELGSLGFQLKQRSTQHTLEDLFDEVCRGRRVCSDTGFGRTRSIAPRLEELRQRSCSFARRTVQELAAATTLCTEQAIGEFTRGGTAGELAGLIARCLTTRGMQPIQIAVSADDDAVRGLMRSAANTRIERKLSVRVVSRHAGMHFVMLRSLRFEELSEAEIQGYELLQRQLAEIVVQMNAGSCWQETFTDIEPLARELESSQSWPWSVTGWQVGYRQPERYFSHDAPAPEFATPGTLCYWETRLGPVRCGVMHVVGKNHLFQETSVWPALQVETTMNETLPIPSFLGREQTSLAQS</sequence>
<protein>
    <recommendedName>
        <fullName evidence="3">Peptidase M24</fullName>
    </recommendedName>
</protein>
<dbReference type="EMBL" id="CP002546">
    <property type="protein sequence ID" value="ADY59122.1"/>
    <property type="molecule type" value="Genomic_DNA"/>
</dbReference>
<dbReference type="RefSeq" id="WP_013627850.1">
    <property type="nucleotide sequence ID" value="NC_015174.1"/>
</dbReference>
<dbReference type="STRING" id="756272.Plabr_1511"/>
<evidence type="ECO:0000313" key="1">
    <source>
        <dbReference type="EMBL" id="ADY59122.1"/>
    </source>
</evidence>
<organism evidence="1 2">
    <name type="scientific">Rubinisphaera brasiliensis (strain ATCC 49424 / DSM 5305 / JCM 21570 / IAM 15109 / NBRC 103401 / IFAM 1448)</name>
    <name type="common">Planctomyces brasiliensis</name>
    <dbReference type="NCBI Taxonomy" id="756272"/>
    <lineage>
        <taxon>Bacteria</taxon>
        <taxon>Pseudomonadati</taxon>
        <taxon>Planctomycetota</taxon>
        <taxon>Planctomycetia</taxon>
        <taxon>Planctomycetales</taxon>
        <taxon>Planctomycetaceae</taxon>
        <taxon>Rubinisphaera</taxon>
    </lineage>
</organism>
<dbReference type="OrthoDB" id="4850044at2"/>